<evidence type="ECO:0000256" key="3">
    <source>
        <dbReference type="ARBA" id="ARBA00008277"/>
    </source>
</evidence>
<accession>A0A1E3PQ35</accession>
<feature type="disulfide bond" description="Redox-active" evidence="18">
    <location>
        <begin position="400"/>
        <end position="403"/>
    </location>
</feature>
<dbReference type="PANTHER" id="PTHR12613:SF0">
    <property type="entry name" value="ERO1-LIKE PROTEIN"/>
    <property type="match status" value="1"/>
</dbReference>
<dbReference type="GO" id="GO:0015035">
    <property type="term" value="F:protein-disulfide reductase activity"/>
    <property type="evidence" value="ECO:0007669"/>
    <property type="project" value="InterPro"/>
</dbReference>
<protein>
    <submittedName>
        <fullName evidence="20">Endoplasmic oxidoreductin</fullName>
    </submittedName>
</protein>
<keyword evidence="8" id="KW-0256">Endoplasmic reticulum</keyword>
<feature type="active site" description="Nucleophile" evidence="16">
    <location>
        <position position="400"/>
    </location>
</feature>
<dbReference type="STRING" id="857566.A0A1E3PQ35"/>
<feature type="binding site" evidence="17">
    <location>
        <position position="272"/>
    </location>
    <ligand>
        <name>FAD</name>
        <dbReference type="ChEBI" id="CHEBI:57692"/>
    </ligand>
</feature>
<keyword evidence="10" id="KW-0249">Electron transport</keyword>
<keyword evidence="14" id="KW-0325">Glycoprotein</keyword>
<name>A0A1E3PQ35_9ASCO</name>
<dbReference type="GO" id="GO:0016972">
    <property type="term" value="F:thiol oxidase activity"/>
    <property type="evidence" value="ECO:0007669"/>
    <property type="project" value="InterPro"/>
</dbReference>
<evidence type="ECO:0000256" key="10">
    <source>
        <dbReference type="ARBA" id="ARBA00022982"/>
    </source>
</evidence>
<keyword evidence="15" id="KW-0676">Redox-active center</keyword>
<feature type="active site" evidence="16">
    <location>
        <position position="403"/>
    </location>
</feature>
<reference evidence="20 21" key="1">
    <citation type="journal article" date="2016" name="Proc. Natl. Acad. Sci. U.S.A.">
        <title>Comparative genomics of biotechnologically important yeasts.</title>
        <authorList>
            <person name="Riley R."/>
            <person name="Haridas S."/>
            <person name="Wolfe K.H."/>
            <person name="Lopes M.R."/>
            <person name="Hittinger C.T."/>
            <person name="Goeker M."/>
            <person name="Salamov A.A."/>
            <person name="Wisecaver J.H."/>
            <person name="Long T.M."/>
            <person name="Calvey C.H."/>
            <person name="Aerts A.L."/>
            <person name="Barry K.W."/>
            <person name="Choi C."/>
            <person name="Clum A."/>
            <person name="Coughlan A.Y."/>
            <person name="Deshpande S."/>
            <person name="Douglass A.P."/>
            <person name="Hanson S.J."/>
            <person name="Klenk H.-P."/>
            <person name="LaButti K.M."/>
            <person name="Lapidus A."/>
            <person name="Lindquist E.A."/>
            <person name="Lipzen A.M."/>
            <person name="Meier-Kolthoff J.P."/>
            <person name="Ohm R.A."/>
            <person name="Otillar R.P."/>
            <person name="Pangilinan J.L."/>
            <person name="Peng Y."/>
            <person name="Rokas A."/>
            <person name="Rosa C.A."/>
            <person name="Scheuner C."/>
            <person name="Sibirny A.A."/>
            <person name="Slot J.C."/>
            <person name="Stielow J.B."/>
            <person name="Sun H."/>
            <person name="Kurtzman C.P."/>
            <person name="Blackwell M."/>
            <person name="Grigoriev I.V."/>
            <person name="Jeffries T.W."/>
        </authorList>
    </citation>
    <scope>NUCLEOTIDE SEQUENCE [LARGE SCALE GENOMIC DNA]</scope>
    <source>
        <strain evidence="20 21">DSM 6958</strain>
    </source>
</reference>
<evidence type="ECO:0000256" key="19">
    <source>
        <dbReference type="SAM" id="SignalP"/>
    </source>
</evidence>
<evidence type="ECO:0000256" key="17">
    <source>
        <dbReference type="PIRSR" id="PIRSR017205-2"/>
    </source>
</evidence>
<evidence type="ECO:0000313" key="21">
    <source>
        <dbReference type="Proteomes" id="UP000095009"/>
    </source>
</evidence>
<feature type="binding site" evidence="17">
    <location>
        <position position="192"/>
    </location>
    <ligand>
        <name>FAD</name>
        <dbReference type="ChEBI" id="CHEBI:57692"/>
    </ligand>
</feature>
<comment type="subunit">
    <text evidence="4">May function both as a monomer and a homodimer.</text>
</comment>
<evidence type="ECO:0000256" key="15">
    <source>
        <dbReference type="ARBA" id="ARBA00023284"/>
    </source>
</evidence>
<comment type="subcellular location">
    <subcellularLocation>
        <location evidence="2">Endoplasmic reticulum membrane</location>
        <topology evidence="2">Peripheral membrane protein</topology>
        <orientation evidence="2">Lumenal side</orientation>
    </subcellularLocation>
</comment>
<keyword evidence="11" id="KW-0560">Oxidoreductase</keyword>
<keyword evidence="13 18" id="KW-1015">Disulfide bond</keyword>
<evidence type="ECO:0000256" key="13">
    <source>
        <dbReference type="ARBA" id="ARBA00023157"/>
    </source>
</evidence>
<dbReference type="InterPro" id="IPR037192">
    <property type="entry name" value="ERO1-like_sf"/>
</dbReference>
<feature type="binding site" evidence="17">
    <location>
        <position position="190"/>
    </location>
    <ligand>
        <name>FAD</name>
        <dbReference type="ChEBI" id="CHEBI:57692"/>
    </ligand>
</feature>
<evidence type="ECO:0000256" key="4">
    <source>
        <dbReference type="ARBA" id="ARBA00011802"/>
    </source>
</evidence>
<dbReference type="Proteomes" id="UP000095009">
    <property type="component" value="Unassembled WGS sequence"/>
</dbReference>
<dbReference type="AlphaFoldDB" id="A0A1E3PQ35"/>
<keyword evidence="21" id="KW-1185">Reference proteome</keyword>
<keyword evidence="5" id="KW-0813">Transport</keyword>
<dbReference type="GO" id="GO:0005789">
    <property type="term" value="C:endoplasmic reticulum membrane"/>
    <property type="evidence" value="ECO:0007669"/>
    <property type="project" value="UniProtKB-SubCell"/>
</dbReference>
<dbReference type="InterPro" id="IPR007266">
    <property type="entry name" value="Ero1"/>
</dbReference>
<sequence>MLIKSTLLLGVSLPLIAANLAFDSVFGSQTSAVLQYIDPAFCSSPTGYISDGCGATYKEVEDKNKVIRPLIKDLVTTDYFKYYKIDLYERKCKHWADESLCGNRACAVDTIDDEDNLPDIWKPSNLGKLAEDSYSTNENGSQSEVGDYGPNDFYAEFECPGDNDKDFCVPEDETFGSPGVYVCLTDNPERFTGYIGASANKVWRAIYQENCFSSKENETSDSTSDNINRAGVELGNFILGQNKKKSHDIGDDKAMNFEGQCLEKRIFYRLVSGMHASVSTHLSYEYLNTTTGKWGPNLDQFMSRVGNYPERISNIYFNYALVSRAVAKLKDYLGNITFSASSSEYDTQIRKQILSVAEKANSSPGFNETMVFSTPEALTLKDEFRMHFRNVSSIIDCTGCDKCRLWGKIQVSGYGTALKLLFGLPDTPNSNTVVANEVISNLRRTELVALINTYQTLSKSIEAITYFRDQVRSRLEIEPEVIAEEDIPLTLEDDEHVDEIDIDIEVSGQETEGFYDSDLNFGLGKDYEEYDYEDEDITNNNTDAQSKSIKKIWVQAFREELAAVGEALKFIVSSWFDTPKIAKNAFLHYASVWWNRFVGREAHVVEREQQRFYGSDEL</sequence>
<feature type="signal peptide" evidence="19">
    <location>
        <begin position="1"/>
        <end position="18"/>
    </location>
</feature>
<feature type="chain" id="PRO_5009133918" evidence="19">
    <location>
        <begin position="19"/>
        <end position="618"/>
    </location>
</feature>
<comment type="similarity">
    <text evidence="3">Belongs to the EROs family.</text>
</comment>
<gene>
    <name evidence="20" type="ORF">NADFUDRAFT_81984</name>
</gene>
<evidence type="ECO:0000256" key="14">
    <source>
        <dbReference type="ARBA" id="ARBA00023180"/>
    </source>
</evidence>
<evidence type="ECO:0000256" key="8">
    <source>
        <dbReference type="ARBA" id="ARBA00022824"/>
    </source>
</evidence>
<evidence type="ECO:0000256" key="7">
    <source>
        <dbReference type="ARBA" id="ARBA00022729"/>
    </source>
</evidence>
<dbReference type="SUPFAM" id="SSF110019">
    <property type="entry name" value="ERO1-like"/>
    <property type="match status" value="1"/>
</dbReference>
<proteinExistence type="inferred from homology"/>
<evidence type="ECO:0000256" key="2">
    <source>
        <dbReference type="ARBA" id="ARBA00004367"/>
    </source>
</evidence>
<feature type="binding site" evidence="17">
    <location>
        <position position="203"/>
    </location>
    <ligand>
        <name>FAD</name>
        <dbReference type="ChEBI" id="CHEBI:57692"/>
    </ligand>
</feature>
<keyword evidence="6" id="KW-0285">Flavoprotein</keyword>
<evidence type="ECO:0000256" key="6">
    <source>
        <dbReference type="ARBA" id="ARBA00022630"/>
    </source>
</evidence>
<evidence type="ECO:0000256" key="18">
    <source>
        <dbReference type="PIRSR" id="PIRSR017205-3"/>
    </source>
</evidence>
<evidence type="ECO:0000256" key="1">
    <source>
        <dbReference type="ARBA" id="ARBA00001974"/>
    </source>
</evidence>
<evidence type="ECO:0000256" key="9">
    <source>
        <dbReference type="ARBA" id="ARBA00022827"/>
    </source>
</evidence>
<keyword evidence="9 17" id="KW-0274">FAD</keyword>
<keyword evidence="12" id="KW-0472">Membrane</keyword>
<dbReference type="GO" id="GO:0034975">
    <property type="term" value="P:protein folding in endoplasmic reticulum"/>
    <property type="evidence" value="ECO:0007669"/>
    <property type="project" value="InterPro"/>
</dbReference>
<dbReference type="GO" id="GO:0071949">
    <property type="term" value="F:FAD binding"/>
    <property type="evidence" value="ECO:0007669"/>
    <property type="project" value="InterPro"/>
</dbReference>
<evidence type="ECO:0000256" key="12">
    <source>
        <dbReference type="ARBA" id="ARBA00023136"/>
    </source>
</evidence>
<keyword evidence="7 19" id="KW-0732">Signal</keyword>
<dbReference type="PANTHER" id="PTHR12613">
    <property type="entry name" value="ERO1-RELATED"/>
    <property type="match status" value="1"/>
</dbReference>
<feature type="disulfide bond" description="Redox-active" evidence="18">
    <location>
        <begin position="101"/>
        <end position="106"/>
    </location>
</feature>
<dbReference type="EMBL" id="KV454407">
    <property type="protein sequence ID" value="ODQ67531.1"/>
    <property type="molecule type" value="Genomic_DNA"/>
</dbReference>
<organism evidence="20 21">
    <name type="scientific">Nadsonia fulvescens var. elongata DSM 6958</name>
    <dbReference type="NCBI Taxonomy" id="857566"/>
    <lineage>
        <taxon>Eukaryota</taxon>
        <taxon>Fungi</taxon>
        <taxon>Dikarya</taxon>
        <taxon>Ascomycota</taxon>
        <taxon>Saccharomycotina</taxon>
        <taxon>Dipodascomycetes</taxon>
        <taxon>Dipodascales</taxon>
        <taxon>Dipodascales incertae sedis</taxon>
        <taxon>Nadsonia</taxon>
    </lineage>
</organism>
<evidence type="ECO:0000313" key="20">
    <source>
        <dbReference type="EMBL" id="ODQ67531.1"/>
    </source>
</evidence>
<evidence type="ECO:0000256" key="11">
    <source>
        <dbReference type="ARBA" id="ARBA00023002"/>
    </source>
</evidence>
<comment type="cofactor">
    <cofactor evidence="1 17">
        <name>FAD</name>
        <dbReference type="ChEBI" id="CHEBI:57692"/>
    </cofactor>
</comment>
<feature type="binding site" evidence="17">
    <location>
        <position position="275"/>
    </location>
    <ligand>
        <name>FAD</name>
        <dbReference type="ChEBI" id="CHEBI:57692"/>
    </ligand>
</feature>
<feature type="binding site" evidence="17">
    <location>
        <position position="304"/>
    </location>
    <ligand>
        <name>FAD</name>
        <dbReference type="ChEBI" id="CHEBI:57692"/>
    </ligand>
</feature>
<evidence type="ECO:0000256" key="16">
    <source>
        <dbReference type="PIRSR" id="PIRSR017205-1"/>
    </source>
</evidence>
<evidence type="ECO:0000256" key="5">
    <source>
        <dbReference type="ARBA" id="ARBA00022448"/>
    </source>
</evidence>
<dbReference type="PIRSF" id="PIRSF017205">
    <property type="entry name" value="ERO1"/>
    <property type="match status" value="1"/>
</dbReference>
<dbReference type="Pfam" id="PF04137">
    <property type="entry name" value="ERO1"/>
    <property type="match status" value="1"/>
</dbReference>
<dbReference type="OrthoDB" id="269384at2759"/>